<name>B8CUS7_SHEPW</name>
<reference evidence="1 2" key="1">
    <citation type="journal article" date="2008" name="PLoS ONE">
        <title>Environmental adaptation: genomic analysis of the piezotolerant and psychrotolerant deep-sea iron reducing bacterium Shewanella piezotolerans WP3.</title>
        <authorList>
            <person name="Wang F."/>
            <person name="Wang J."/>
            <person name="Jian H."/>
            <person name="Zhang B."/>
            <person name="Li S."/>
            <person name="Wang F."/>
            <person name="Zeng X."/>
            <person name="Gao L."/>
            <person name="Bartlett D.H."/>
            <person name="Yu J."/>
            <person name="Hu S."/>
            <person name="Xiao X."/>
        </authorList>
    </citation>
    <scope>NUCLEOTIDE SEQUENCE [LARGE SCALE GENOMIC DNA]</scope>
    <source>
        <strain evidence="2">WP3 / JCM 13877</strain>
    </source>
</reference>
<dbReference type="HOGENOM" id="CLU_071237_0_0_6"/>
<protein>
    <submittedName>
        <fullName evidence="1">Uncharacterized protein</fullName>
    </submittedName>
</protein>
<dbReference type="KEGG" id="swp:swp_4773"/>
<dbReference type="Proteomes" id="UP000000753">
    <property type="component" value="Chromosome"/>
</dbReference>
<dbReference type="AlphaFoldDB" id="B8CUS7"/>
<dbReference type="eggNOG" id="ENOG50322PT">
    <property type="taxonomic scope" value="Bacteria"/>
</dbReference>
<dbReference type="EMBL" id="CP000472">
    <property type="protein sequence ID" value="ACJ31403.1"/>
    <property type="molecule type" value="Genomic_DNA"/>
</dbReference>
<organism evidence="1 2">
    <name type="scientific">Shewanella piezotolerans (strain WP3 / JCM 13877)</name>
    <dbReference type="NCBI Taxonomy" id="225849"/>
    <lineage>
        <taxon>Bacteria</taxon>
        <taxon>Pseudomonadati</taxon>
        <taxon>Pseudomonadota</taxon>
        <taxon>Gammaproteobacteria</taxon>
        <taxon>Alteromonadales</taxon>
        <taxon>Shewanellaceae</taxon>
        <taxon>Shewanella</taxon>
    </lineage>
</organism>
<accession>B8CUS7</accession>
<sequence>MNFESEWLLIYWNLNMLNRISLFSCFIAVLLFSHIVQAKPIYNIEFLSKTEATNLLTLNDDFVQRVSQFDIDARMKQGTAQSKGDYLGFVAQQTLDWTPEEQRIISEAFNSISAKLAELKVSLPDPIQFIKTTGLEEGGAAYTRGQAIILQARQLAKKQGLPRLIAHELLHVYSRYNPQIKQALYQAIGYEYIGDIEFPTNLAKQKITNPDAPVNDFAIQVKYKGELVWVVPILYSDVEQYDAEKGGEFFDYLTFKFVIVGKEEQASKADYDPQQAEIIAVPDLKGFFKQVGRNTNYIIHPEEIIADNFALLVTEETELKSPKILFKIEQVLMQQ</sequence>
<gene>
    <name evidence="1" type="ordered locus">swp_4773</name>
</gene>
<evidence type="ECO:0000313" key="2">
    <source>
        <dbReference type="Proteomes" id="UP000000753"/>
    </source>
</evidence>
<keyword evidence="2" id="KW-1185">Reference proteome</keyword>
<proteinExistence type="predicted"/>
<evidence type="ECO:0000313" key="1">
    <source>
        <dbReference type="EMBL" id="ACJ31403.1"/>
    </source>
</evidence>